<dbReference type="PANTHER" id="PTHR11360">
    <property type="entry name" value="MONOCARBOXYLATE TRANSPORTER"/>
    <property type="match status" value="1"/>
</dbReference>
<evidence type="ECO:0008006" key="5">
    <source>
        <dbReference type="Google" id="ProtNLM"/>
    </source>
</evidence>
<dbReference type="InterPro" id="IPR036259">
    <property type="entry name" value="MFS_trans_sf"/>
</dbReference>
<sequence>MTECLTSRPEPMLTTHLETIHETGIFEVDKKYRQDIEDFSKGAQLDTSTELFSSVPWISGGLMEGKELSKHNASWENIKRGDPEVRDTFCEPGGSKGKHTDHISTHKSNPDISKFPRLKPSYVHAKVIRRTRQRRPSIARPMDRPDSLFTSSLHILPDLERSTSSLQLSNCKHLQLKEKQTSCGEDAAYLSTVSLPGSIDNEIKLDKPPKSSKSFTQRVVDLFDLTLFCNGAFIIFSVSSITLQLAYFVPFVYFYTFVIETGLTKEDALMMITILGILHTFGRLFGGILANIPCVDIVLLTGVSFILCGACHFTLPFLPHNFIALATYAGAYGFFSGELLTDISFYCYYYNLLFSIG</sequence>
<keyword evidence="2" id="KW-0812">Transmembrane</keyword>
<name>A0A564Y5S6_HYMDI</name>
<dbReference type="Proteomes" id="UP000321570">
    <property type="component" value="Unassembled WGS sequence"/>
</dbReference>
<evidence type="ECO:0000313" key="4">
    <source>
        <dbReference type="Proteomes" id="UP000321570"/>
    </source>
</evidence>
<protein>
    <recommendedName>
        <fullName evidence="5">Major facilitator superfamily (MFS) profile domain-containing protein</fullName>
    </recommendedName>
</protein>
<dbReference type="EMBL" id="CABIJS010000077">
    <property type="protein sequence ID" value="VUZ41854.1"/>
    <property type="molecule type" value="Genomic_DNA"/>
</dbReference>
<keyword evidence="2" id="KW-0472">Membrane</keyword>
<dbReference type="PANTHER" id="PTHR11360:SF284">
    <property type="entry name" value="EG:103B4.3 PROTEIN-RELATED"/>
    <property type="match status" value="1"/>
</dbReference>
<evidence type="ECO:0000313" key="3">
    <source>
        <dbReference type="EMBL" id="VUZ41854.1"/>
    </source>
</evidence>
<dbReference type="GO" id="GO:0008028">
    <property type="term" value="F:monocarboxylic acid transmembrane transporter activity"/>
    <property type="evidence" value="ECO:0007669"/>
    <property type="project" value="TreeGrafter"/>
</dbReference>
<evidence type="ECO:0000256" key="2">
    <source>
        <dbReference type="SAM" id="Phobius"/>
    </source>
</evidence>
<proteinExistence type="predicted"/>
<dbReference type="AlphaFoldDB" id="A0A564Y5S6"/>
<feature type="transmembrane region" description="Helical" evidence="2">
    <location>
        <begin position="330"/>
        <end position="349"/>
    </location>
</feature>
<feature type="region of interest" description="Disordered" evidence="1">
    <location>
        <begin position="92"/>
        <end position="115"/>
    </location>
</feature>
<gene>
    <name evidence="3" type="ORF">WMSIL1_LOCUS2706</name>
</gene>
<feature type="transmembrane region" description="Helical" evidence="2">
    <location>
        <begin position="297"/>
        <end position="318"/>
    </location>
</feature>
<feature type="transmembrane region" description="Helical" evidence="2">
    <location>
        <begin position="222"/>
        <end position="248"/>
    </location>
</feature>
<feature type="non-terminal residue" evidence="3">
    <location>
        <position position="357"/>
    </location>
</feature>
<feature type="transmembrane region" description="Helical" evidence="2">
    <location>
        <begin position="268"/>
        <end position="290"/>
    </location>
</feature>
<organism evidence="3 4">
    <name type="scientific">Hymenolepis diminuta</name>
    <name type="common">Rat tapeworm</name>
    <dbReference type="NCBI Taxonomy" id="6216"/>
    <lineage>
        <taxon>Eukaryota</taxon>
        <taxon>Metazoa</taxon>
        <taxon>Spiralia</taxon>
        <taxon>Lophotrochozoa</taxon>
        <taxon>Platyhelminthes</taxon>
        <taxon>Cestoda</taxon>
        <taxon>Eucestoda</taxon>
        <taxon>Cyclophyllidea</taxon>
        <taxon>Hymenolepididae</taxon>
        <taxon>Hymenolepis</taxon>
    </lineage>
</organism>
<dbReference type="SUPFAM" id="SSF103473">
    <property type="entry name" value="MFS general substrate transporter"/>
    <property type="match status" value="1"/>
</dbReference>
<reference evidence="3 4" key="1">
    <citation type="submission" date="2019-07" db="EMBL/GenBank/DDBJ databases">
        <authorList>
            <person name="Jastrzebski P J."/>
            <person name="Paukszto L."/>
            <person name="Jastrzebski P J."/>
        </authorList>
    </citation>
    <scope>NUCLEOTIDE SEQUENCE [LARGE SCALE GENOMIC DNA]</scope>
    <source>
        <strain evidence="3 4">WMS-il1</strain>
    </source>
</reference>
<keyword evidence="2" id="KW-1133">Transmembrane helix</keyword>
<accession>A0A564Y5S6</accession>
<evidence type="ECO:0000256" key="1">
    <source>
        <dbReference type="SAM" id="MobiDB-lite"/>
    </source>
</evidence>
<keyword evidence="4" id="KW-1185">Reference proteome</keyword>
<dbReference type="InterPro" id="IPR050327">
    <property type="entry name" value="Proton-linked_MCT"/>
</dbReference>